<dbReference type="AlphaFoldDB" id="A0A5E4AIG3"/>
<evidence type="ECO:0000313" key="3">
    <source>
        <dbReference type="Proteomes" id="UP000335636"/>
    </source>
</evidence>
<organism evidence="2 3">
    <name type="scientific">Marmota monax</name>
    <name type="common">Woodchuck</name>
    <dbReference type="NCBI Taxonomy" id="9995"/>
    <lineage>
        <taxon>Eukaryota</taxon>
        <taxon>Metazoa</taxon>
        <taxon>Chordata</taxon>
        <taxon>Craniata</taxon>
        <taxon>Vertebrata</taxon>
        <taxon>Euteleostomi</taxon>
        <taxon>Mammalia</taxon>
        <taxon>Eutheria</taxon>
        <taxon>Euarchontoglires</taxon>
        <taxon>Glires</taxon>
        <taxon>Rodentia</taxon>
        <taxon>Sciuromorpha</taxon>
        <taxon>Sciuridae</taxon>
        <taxon>Xerinae</taxon>
        <taxon>Marmotini</taxon>
        <taxon>Marmota</taxon>
    </lineage>
</organism>
<comment type="caution">
    <text evidence="2">The sequence shown here is derived from an EMBL/GenBank/DDBJ whole genome shotgun (WGS) entry which is preliminary data.</text>
</comment>
<evidence type="ECO:0000256" key="1">
    <source>
        <dbReference type="SAM" id="MobiDB-lite"/>
    </source>
</evidence>
<keyword evidence="3" id="KW-1185">Reference proteome</keyword>
<feature type="region of interest" description="Disordered" evidence="1">
    <location>
        <begin position="1"/>
        <end position="80"/>
    </location>
</feature>
<reference evidence="2" key="1">
    <citation type="submission" date="2019-04" db="EMBL/GenBank/DDBJ databases">
        <authorList>
            <person name="Alioto T."/>
            <person name="Alioto T."/>
        </authorList>
    </citation>
    <scope>NUCLEOTIDE SEQUENCE [LARGE SCALE GENOMIC DNA]</scope>
</reference>
<name>A0A5E4AIG3_MARMO</name>
<proteinExistence type="predicted"/>
<accession>A0A5E4AIG3</accession>
<evidence type="ECO:0000313" key="2">
    <source>
        <dbReference type="EMBL" id="VTJ56740.1"/>
    </source>
</evidence>
<dbReference type="EMBL" id="CABDUW010000068">
    <property type="protein sequence ID" value="VTJ56740.1"/>
    <property type="molecule type" value="Genomic_DNA"/>
</dbReference>
<gene>
    <name evidence="2" type="ORF">MONAX_5E000770</name>
</gene>
<protein>
    <submittedName>
        <fullName evidence="2">Uncharacterized protein</fullName>
    </submittedName>
</protein>
<feature type="compositionally biased region" description="Polar residues" evidence="1">
    <location>
        <begin position="52"/>
        <end position="61"/>
    </location>
</feature>
<dbReference type="Proteomes" id="UP000335636">
    <property type="component" value="Unassembled WGS sequence"/>
</dbReference>
<sequence>MRGQPHAPLQLAGAHVFPGGARAGAGGRARRPAAQQRRGAHSPESAGGRAQSDLTWQTRGSAHSLPPESHSTMFLGWTRMRPQMTLKSPIGSLP</sequence>